<dbReference type="InterPro" id="IPR011993">
    <property type="entry name" value="PH-like_dom_sf"/>
</dbReference>
<dbReference type="GO" id="GO:0005085">
    <property type="term" value="F:guanyl-nucleotide exchange factor activity"/>
    <property type="evidence" value="ECO:0007669"/>
    <property type="project" value="UniProtKB-KW"/>
</dbReference>
<feature type="compositionally biased region" description="Polar residues" evidence="2">
    <location>
        <begin position="1"/>
        <end position="14"/>
    </location>
</feature>
<feature type="domain" description="CNH" evidence="4">
    <location>
        <begin position="810"/>
        <end position="1089"/>
    </location>
</feature>
<dbReference type="PROSITE" id="PS50219">
    <property type="entry name" value="CNH"/>
    <property type="match status" value="1"/>
</dbReference>
<dbReference type="PROSITE" id="PS50010">
    <property type="entry name" value="DH_2"/>
    <property type="match status" value="1"/>
</dbReference>
<dbReference type="KEGG" id="rsx:RhiXN_02728"/>
<name>A0A8H8SU34_9AGAM</name>
<dbReference type="Pfam" id="PF00780">
    <property type="entry name" value="CNH"/>
    <property type="match status" value="1"/>
</dbReference>
<dbReference type="InterPro" id="IPR052233">
    <property type="entry name" value="Rho-type_GEFs"/>
</dbReference>
<dbReference type="Gene3D" id="1.20.900.10">
    <property type="entry name" value="Dbl homology (DH) domain"/>
    <property type="match status" value="1"/>
</dbReference>
<dbReference type="RefSeq" id="XP_043178041.1">
    <property type="nucleotide sequence ID" value="XM_043322545.1"/>
</dbReference>
<evidence type="ECO:0000256" key="1">
    <source>
        <dbReference type="ARBA" id="ARBA00022658"/>
    </source>
</evidence>
<feature type="region of interest" description="Disordered" evidence="2">
    <location>
        <begin position="348"/>
        <end position="378"/>
    </location>
</feature>
<reference evidence="5" key="1">
    <citation type="submission" date="2020-05" db="EMBL/GenBank/DDBJ databases">
        <title>Evolutionary and genomic comparisons of hybrid uninucleate and nonhybrid Rhizoctonia fungi.</title>
        <authorList>
            <person name="Li C."/>
            <person name="Chen X."/>
        </authorList>
    </citation>
    <scope>NUCLEOTIDE SEQUENCE</scope>
    <source>
        <strain evidence="5">AG-1 IA</strain>
    </source>
</reference>
<feature type="domain" description="DH" evidence="3">
    <location>
        <begin position="452"/>
        <end position="617"/>
    </location>
</feature>
<evidence type="ECO:0000313" key="6">
    <source>
        <dbReference type="Proteomes" id="UP000650533"/>
    </source>
</evidence>
<dbReference type="AlphaFoldDB" id="A0A8H8SU34"/>
<evidence type="ECO:0000313" key="5">
    <source>
        <dbReference type="EMBL" id="QRW17804.1"/>
    </source>
</evidence>
<dbReference type="EMBL" id="CP059660">
    <property type="protein sequence ID" value="QRW17804.1"/>
    <property type="molecule type" value="Genomic_DNA"/>
</dbReference>
<dbReference type="Pfam" id="PF00621">
    <property type="entry name" value="RhoGEF"/>
    <property type="match status" value="1"/>
</dbReference>
<gene>
    <name evidence="5" type="ORF">RhiXN_02728</name>
</gene>
<evidence type="ECO:0000259" key="3">
    <source>
        <dbReference type="PROSITE" id="PS50010"/>
    </source>
</evidence>
<dbReference type="InterPro" id="IPR001180">
    <property type="entry name" value="CNH_dom"/>
</dbReference>
<dbReference type="SUPFAM" id="SSF48065">
    <property type="entry name" value="DBL homology domain (DH-domain)"/>
    <property type="match status" value="1"/>
</dbReference>
<evidence type="ECO:0000256" key="2">
    <source>
        <dbReference type="SAM" id="MobiDB-lite"/>
    </source>
</evidence>
<dbReference type="Proteomes" id="UP000650533">
    <property type="component" value="Chromosome 3"/>
</dbReference>
<proteinExistence type="predicted"/>
<evidence type="ECO:0000259" key="4">
    <source>
        <dbReference type="PROSITE" id="PS50219"/>
    </source>
</evidence>
<dbReference type="GeneID" id="67025008"/>
<dbReference type="InterPro" id="IPR035899">
    <property type="entry name" value="DBL_dom_sf"/>
</dbReference>
<dbReference type="InterPro" id="IPR000219">
    <property type="entry name" value="DH_dom"/>
</dbReference>
<accession>A0A8H8SU34</accession>
<dbReference type="SMART" id="SM00325">
    <property type="entry name" value="RhoGEF"/>
    <property type="match status" value="1"/>
</dbReference>
<dbReference type="SUPFAM" id="SSF50729">
    <property type="entry name" value="PH domain-like"/>
    <property type="match status" value="1"/>
</dbReference>
<sequence length="1125" mass="125004">MAGPSSASPTSNGFSEEKRALSPETRASTVTIAGEPPAYHRSTIPREDVTYTFVRTSPSAMVLKSEVLGSVYTIFLTRSIYGTHSCGLPPFVEGAMKTVKLYQNSRWVLQDEGPGWPYEAGRYAGQCSQESCTVGLSKLPVQEETAINCHLVSPQTSLAVFAPTIFATNSDSTGSLTVTPGGHHREVFDHIITSLLLVERLRQLPDKEAMKNRRTNDALGASWGRLFSWEVDLNTLLRIVAEFGVPSNALLTAAQSFWVPSEMNASTSIPQPPYADDTPFEMPYTHFPEPRISMFVSPSAPTSPASTIAFPQPIVSGSVVSSPSSSIYDNGLSSPYGHQDFLSAAHATRPPRRPLPTTPAQTAPPSGWPHPGSANHILHGRGALSEGEIPRTRSMKINLPDPKTLELLKPEEVESGIGLQVFQENKLNRDDRYWHRIVPESAQQKLDKKERARQQEIFEIISSEQLYVCDLEVWLKAYRDPLRTEGIIPSQALDSLIRDIFANIEEIKIHHEVLLKSLFEAQKKNFHKFTALWMNYSMQYRTNHFKGRMLNTSRREKHENPGYAAFVSSDAATARHPYVQRMGFSSFIQRAGRRLGQLKLLVEQLSKSTDLLHPDHQGSIEMVLDMLHRTVMKGQADGQASAEEIALRSFRESLENHPWDFADLGLAHAHRVVKFEGRLTQVYPPSNSTLYVVLLDNYLVFTQLSGHEHKRRLLHKPIPLELLDAELDTGPLRTRIRVTSMLSRTDDMETIRFSIKRNGEEVVQVGAQSKGLAEKWIDQIKEAVLLRKLDVDGNKPSLFNDPFTEESSYNLGRLLVCSQGTPFIAGATTTGVFVGQKNDYTARSVEALPATDVDHIIHLPWIGLVVLHGGSDRPDGHPFWKTRESPYLARAMDTLARLSFEAATDAALVAFISRGVIRKKLQLLIYDHPSSTLQRLGDPASIPESVTGISFVSGMLFLSGRTCQVITDPVNAPANISTWPVFGPSFIDSFNLKYSCSISRFISALETEPGKILLVYESHGCFVDPSGEPISSHRMLVWSTTPKAATYCKNYIVLFSDRKIEIRRSTDGLPLQIVESPNLTLINPALTYSATEAPLVVSHGQDGIERQLLGELLPTSKIEWDPTST</sequence>
<organism evidence="5 6">
    <name type="scientific">Rhizoctonia solani</name>
    <dbReference type="NCBI Taxonomy" id="456999"/>
    <lineage>
        <taxon>Eukaryota</taxon>
        <taxon>Fungi</taxon>
        <taxon>Dikarya</taxon>
        <taxon>Basidiomycota</taxon>
        <taxon>Agaricomycotina</taxon>
        <taxon>Agaricomycetes</taxon>
        <taxon>Cantharellales</taxon>
        <taxon>Ceratobasidiaceae</taxon>
        <taxon>Rhizoctonia</taxon>
    </lineage>
</organism>
<protein>
    <submittedName>
        <fullName evidence="5">Rho1 guanine nucleotide exchange factor 1</fullName>
    </submittedName>
</protein>
<keyword evidence="1" id="KW-0344">Guanine-nucleotide releasing factor</keyword>
<dbReference type="PANTHER" id="PTHR46572:SF1">
    <property type="entry name" value="RHO1 GUANINE NUCLEOTIDE EXCHANGE FACTOR TUS1"/>
    <property type="match status" value="1"/>
</dbReference>
<dbReference type="Gene3D" id="2.30.29.30">
    <property type="entry name" value="Pleckstrin-homology domain (PH domain)/Phosphotyrosine-binding domain (PTB)"/>
    <property type="match status" value="1"/>
</dbReference>
<feature type="region of interest" description="Disordered" evidence="2">
    <location>
        <begin position="1"/>
        <end position="29"/>
    </location>
</feature>
<dbReference type="PANTHER" id="PTHR46572">
    <property type="entry name" value="RHO1 GDP-GTP EXCHANGE PROTEIN 1-RELATED"/>
    <property type="match status" value="1"/>
</dbReference>